<keyword evidence="3" id="KW-0472">Membrane</keyword>
<dbReference type="InterPro" id="IPR045095">
    <property type="entry name" value="ACDP"/>
</dbReference>
<evidence type="ECO:0000313" key="5">
    <source>
        <dbReference type="Proteomes" id="UP000007305"/>
    </source>
</evidence>
<evidence type="ECO:0000256" key="1">
    <source>
        <dbReference type="ARBA" id="ARBA00022737"/>
    </source>
</evidence>
<dbReference type="Gramene" id="Zm00001eb381820_T001">
    <property type="protein sequence ID" value="Zm00001eb381820_P001"/>
    <property type="gene ID" value="Zm00001eb381820"/>
</dbReference>
<reference evidence="5" key="2">
    <citation type="submission" date="2015-12" db="EMBL/GenBank/DDBJ databases">
        <title>Update maize B73 reference genome by single molecule sequencing technologies.</title>
        <authorList>
            <consortium name="Maize Genome Sequencing Project"/>
            <person name="Ware D."/>
        </authorList>
    </citation>
    <scope>NUCLEOTIDE SEQUENCE [LARGE SCALE GENOMIC DNA]</scope>
    <source>
        <strain evidence="5">cv. B73</strain>
    </source>
</reference>
<proteinExistence type="predicted"/>
<reference evidence="4" key="3">
    <citation type="submission" date="2019-07" db="EMBL/GenBank/DDBJ databases">
        <authorList>
            <person name="Seetharam A."/>
            <person name="Woodhouse M."/>
            <person name="Cannon E."/>
        </authorList>
    </citation>
    <scope>NUCLEOTIDE SEQUENCE [LARGE SCALE GENOMIC DNA]</scope>
    <source>
        <strain evidence="4">cv. B73</strain>
    </source>
</reference>
<keyword evidence="3" id="KW-1133">Transmembrane helix</keyword>
<protein>
    <submittedName>
        <fullName evidence="4">Uncharacterized protein</fullName>
    </submittedName>
</protein>
<dbReference type="Gramene" id="Zm00001eb267950_T001">
    <property type="protein sequence ID" value="Zm00001eb267950_P001"/>
    <property type="gene ID" value="Zm00001eb267950"/>
</dbReference>
<feature type="region of interest" description="Disordered" evidence="2">
    <location>
        <begin position="1"/>
        <end position="50"/>
    </location>
</feature>
<name>A0A804R0D1_MAIZE</name>
<keyword evidence="3" id="KW-0812">Transmembrane</keyword>
<accession>A0A804R0D1</accession>
<dbReference type="PANTHER" id="PTHR12064:SF97">
    <property type="entry name" value="METAL TRANSPORTER CNNM-5"/>
    <property type="match status" value="1"/>
</dbReference>
<dbReference type="Proteomes" id="UP000007305">
    <property type="component" value="Chromosome 6"/>
</dbReference>
<feature type="compositionally biased region" description="Low complexity" evidence="2">
    <location>
        <begin position="13"/>
        <end position="25"/>
    </location>
</feature>
<feature type="transmembrane region" description="Helical" evidence="3">
    <location>
        <begin position="129"/>
        <end position="151"/>
    </location>
</feature>
<dbReference type="Proteomes" id="UP000007305">
    <property type="component" value="Chromosome 3"/>
</dbReference>
<organism evidence="4 5">
    <name type="scientific">Zea mays</name>
    <name type="common">Maize</name>
    <dbReference type="NCBI Taxonomy" id="4577"/>
    <lineage>
        <taxon>Eukaryota</taxon>
        <taxon>Viridiplantae</taxon>
        <taxon>Streptophyta</taxon>
        <taxon>Embryophyta</taxon>
        <taxon>Tracheophyta</taxon>
        <taxon>Spermatophyta</taxon>
        <taxon>Magnoliopsida</taxon>
        <taxon>Liliopsida</taxon>
        <taxon>Poales</taxon>
        <taxon>Poaceae</taxon>
        <taxon>PACMAD clade</taxon>
        <taxon>Panicoideae</taxon>
        <taxon>Andropogonodae</taxon>
        <taxon>Andropogoneae</taxon>
        <taxon>Tripsacinae</taxon>
        <taxon>Zea</taxon>
    </lineage>
</organism>
<dbReference type="PANTHER" id="PTHR12064">
    <property type="entry name" value="METAL TRANSPORTER CNNM"/>
    <property type="match status" value="1"/>
</dbReference>
<dbReference type="EnsemblPlants" id="Zm00001eb267950_T001">
    <property type="protein sequence ID" value="Zm00001eb267950_P001"/>
    <property type="gene ID" value="Zm00001eb267950"/>
</dbReference>
<dbReference type="EnsemblPlants" id="Zm00001eb381820_T001">
    <property type="protein sequence ID" value="Zm00001eb381820_P001"/>
    <property type="gene ID" value="Zm00001eb381820"/>
</dbReference>
<dbReference type="Gramene" id="Zm00001eb266770_T001">
    <property type="protein sequence ID" value="Zm00001eb266770_P001"/>
    <property type="gene ID" value="Zm00001eb266770"/>
</dbReference>
<dbReference type="AlphaFoldDB" id="A0A804R0D1"/>
<dbReference type="Gramene" id="Zm00001eb133950_T001">
    <property type="protein sequence ID" value="Zm00001eb133950_P001"/>
    <property type="gene ID" value="Zm00001eb133950"/>
</dbReference>
<keyword evidence="5" id="KW-1185">Reference proteome</keyword>
<dbReference type="EnsemblPlants" id="Zm00001eb133950_T001">
    <property type="protein sequence ID" value="Zm00001eb133950_P001"/>
    <property type="gene ID" value="Zm00001eb133950"/>
</dbReference>
<dbReference type="EnsemblPlants" id="Zm00001eb266770_T001">
    <property type="protein sequence ID" value="Zm00001eb266770_P001"/>
    <property type="gene ID" value="Zm00001eb266770"/>
</dbReference>
<dbReference type="Proteomes" id="UP000007305">
    <property type="component" value="Chromosome 8"/>
</dbReference>
<reference evidence="5" key="1">
    <citation type="journal article" date="2009" name="Science">
        <title>The B73 maize genome: complexity, diversity, and dynamics.</title>
        <authorList>
            <person name="Schnable P.S."/>
            <person name="Ware D."/>
            <person name="Fulton R.S."/>
            <person name="Stein J.C."/>
            <person name="Wei F."/>
            <person name="Pasternak S."/>
            <person name="Liang C."/>
            <person name="Zhang J."/>
            <person name="Fulton L."/>
            <person name="Graves T.A."/>
            <person name="Minx P."/>
            <person name="Reily A.D."/>
            <person name="Courtney L."/>
            <person name="Kruchowski S.S."/>
            <person name="Tomlinson C."/>
            <person name="Strong C."/>
            <person name="Delehaunty K."/>
            <person name="Fronick C."/>
            <person name="Courtney B."/>
            <person name="Rock S.M."/>
            <person name="Belter E."/>
            <person name="Du F."/>
            <person name="Kim K."/>
            <person name="Abbott R.M."/>
            <person name="Cotton M."/>
            <person name="Levy A."/>
            <person name="Marchetto P."/>
            <person name="Ochoa K."/>
            <person name="Jackson S.M."/>
            <person name="Gillam B."/>
            <person name="Chen W."/>
            <person name="Yan L."/>
            <person name="Higginbotham J."/>
            <person name="Cardenas M."/>
            <person name="Waligorski J."/>
            <person name="Applebaum E."/>
            <person name="Phelps L."/>
            <person name="Falcone J."/>
            <person name="Kanchi K."/>
            <person name="Thane T."/>
            <person name="Scimone A."/>
            <person name="Thane N."/>
            <person name="Henke J."/>
            <person name="Wang T."/>
            <person name="Ruppert J."/>
            <person name="Shah N."/>
            <person name="Rotter K."/>
            <person name="Hodges J."/>
            <person name="Ingenthron E."/>
            <person name="Cordes M."/>
            <person name="Kohlberg S."/>
            <person name="Sgro J."/>
            <person name="Delgado B."/>
            <person name="Mead K."/>
            <person name="Chinwalla A."/>
            <person name="Leonard S."/>
            <person name="Crouse K."/>
            <person name="Collura K."/>
            <person name="Kudrna D."/>
            <person name="Currie J."/>
            <person name="He R."/>
            <person name="Angelova A."/>
            <person name="Rajasekar S."/>
            <person name="Mueller T."/>
            <person name="Lomeli R."/>
            <person name="Scara G."/>
            <person name="Ko A."/>
            <person name="Delaney K."/>
            <person name="Wissotski M."/>
            <person name="Lopez G."/>
            <person name="Campos D."/>
            <person name="Braidotti M."/>
            <person name="Ashley E."/>
            <person name="Golser W."/>
            <person name="Kim H."/>
            <person name="Lee S."/>
            <person name="Lin J."/>
            <person name="Dujmic Z."/>
            <person name="Kim W."/>
            <person name="Talag J."/>
            <person name="Zuccolo A."/>
            <person name="Fan C."/>
            <person name="Sebastian A."/>
            <person name="Kramer M."/>
            <person name="Spiegel L."/>
            <person name="Nascimento L."/>
            <person name="Zutavern T."/>
            <person name="Miller B."/>
            <person name="Ambroise C."/>
            <person name="Muller S."/>
            <person name="Spooner W."/>
            <person name="Narechania A."/>
            <person name="Ren L."/>
            <person name="Wei S."/>
            <person name="Kumari S."/>
            <person name="Faga B."/>
            <person name="Levy M.J."/>
            <person name="McMahan L."/>
            <person name="Van Buren P."/>
            <person name="Vaughn M.W."/>
            <person name="Ying K."/>
            <person name="Yeh C.-T."/>
            <person name="Emrich S.J."/>
            <person name="Jia Y."/>
            <person name="Kalyanaraman A."/>
            <person name="Hsia A.-P."/>
            <person name="Barbazuk W.B."/>
            <person name="Baucom R.S."/>
            <person name="Brutnell T.P."/>
            <person name="Carpita N.C."/>
            <person name="Chaparro C."/>
            <person name="Chia J.-M."/>
            <person name="Deragon J.-M."/>
            <person name="Estill J.C."/>
            <person name="Fu Y."/>
            <person name="Jeddeloh J.A."/>
            <person name="Han Y."/>
            <person name="Lee H."/>
            <person name="Li P."/>
            <person name="Lisch D.R."/>
            <person name="Liu S."/>
            <person name="Liu Z."/>
            <person name="Nagel D.H."/>
            <person name="McCann M.C."/>
            <person name="SanMiguel P."/>
            <person name="Myers A.M."/>
            <person name="Nettleton D."/>
            <person name="Nguyen J."/>
            <person name="Penning B.W."/>
            <person name="Ponnala L."/>
            <person name="Schneider K.L."/>
            <person name="Schwartz D.C."/>
            <person name="Sharma A."/>
            <person name="Soderlund C."/>
            <person name="Springer N.M."/>
            <person name="Sun Q."/>
            <person name="Wang H."/>
            <person name="Waterman M."/>
            <person name="Westerman R."/>
            <person name="Wolfgruber T.K."/>
            <person name="Yang L."/>
            <person name="Yu Y."/>
            <person name="Zhang L."/>
            <person name="Zhou S."/>
            <person name="Zhu Q."/>
            <person name="Bennetzen J.L."/>
            <person name="Dawe R.K."/>
            <person name="Jiang J."/>
            <person name="Jiang N."/>
            <person name="Presting G.G."/>
            <person name="Wessler S.R."/>
            <person name="Aluru S."/>
            <person name="Martienssen R.A."/>
            <person name="Clifton S.W."/>
            <person name="McCombie W.R."/>
            <person name="Wing R.A."/>
            <person name="Wilson R.K."/>
        </authorList>
    </citation>
    <scope>NUCLEOTIDE SEQUENCE [LARGE SCALE GENOMIC DNA]</scope>
    <source>
        <strain evidence="5">cv. B73</strain>
    </source>
</reference>
<dbReference type="Proteomes" id="UP000007305">
    <property type="component" value="Chromosome 9"/>
</dbReference>
<keyword evidence="1" id="KW-0677">Repeat</keyword>
<dbReference type="EnsemblPlants" id="Zm00001eb354630_T001">
    <property type="protein sequence ID" value="Zm00001eb354630_P001"/>
    <property type="gene ID" value="Zm00001eb354630"/>
</dbReference>
<dbReference type="GO" id="GO:0010960">
    <property type="term" value="P:magnesium ion homeostasis"/>
    <property type="evidence" value="ECO:0007669"/>
    <property type="project" value="InterPro"/>
</dbReference>
<reference evidence="4" key="4">
    <citation type="submission" date="2021-05" db="UniProtKB">
        <authorList>
            <consortium name="EnsemblPlants"/>
        </authorList>
    </citation>
    <scope>IDENTIFICATION</scope>
    <source>
        <strain evidence="4">cv. B73</strain>
    </source>
</reference>
<evidence type="ECO:0000256" key="3">
    <source>
        <dbReference type="SAM" id="Phobius"/>
    </source>
</evidence>
<evidence type="ECO:0000256" key="2">
    <source>
        <dbReference type="SAM" id="MobiDB-lite"/>
    </source>
</evidence>
<sequence>MAVAGEQVRAPASNSLPSSSSGQASVCGRVGEPHAPATVRPGTANNDDSKQMIRSACAPYSKSPGIMSRLTLGSLLGLVELEILQHSGTDTKAQAKVFEKEREQTKMAVGLPVVQKQHQLHVTLLLCNVAAMEALPIFLIECFIMFFLYYCQRHLFLPLERDHV</sequence>
<evidence type="ECO:0000313" key="4">
    <source>
        <dbReference type="EnsemblPlants" id="Zm00001eb381820_P001"/>
    </source>
</evidence>
<dbReference type="Gramene" id="Zm00001eb354630_T001">
    <property type="protein sequence ID" value="Zm00001eb354630_P001"/>
    <property type="gene ID" value="Zm00001eb354630"/>
</dbReference>